<dbReference type="Gene3D" id="3.60.20.10">
    <property type="entry name" value="Glutamine Phosphoribosylpyrophosphate, subunit 1, domain 1"/>
    <property type="match status" value="1"/>
</dbReference>
<reference evidence="2" key="1">
    <citation type="submission" date="2023-03" db="EMBL/GenBank/DDBJ databases">
        <authorList>
            <person name="Julca I."/>
        </authorList>
    </citation>
    <scope>NUCLEOTIDE SEQUENCE</scope>
</reference>
<protein>
    <submittedName>
        <fullName evidence="2">OLC1v1038756C1</fullName>
    </submittedName>
</protein>
<dbReference type="SUPFAM" id="SSF56235">
    <property type="entry name" value="N-terminal nucleophile aminohydrolases (Ntn hydrolases)"/>
    <property type="match status" value="1"/>
</dbReference>
<proteinExistence type="predicted"/>
<evidence type="ECO:0000256" key="1">
    <source>
        <dbReference type="ARBA" id="ARBA00022942"/>
    </source>
</evidence>
<dbReference type="InterPro" id="IPR050115">
    <property type="entry name" value="Proteasome_alpha"/>
</dbReference>
<dbReference type="EMBL" id="OX459121">
    <property type="protein sequence ID" value="CAI9101426.1"/>
    <property type="molecule type" value="Genomic_DNA"/>
</dbReference>
<sequence>MKIESDQFPDYGDFRVVFTHNPDVDDVMIERDSCPAGEEGNKCNDARPSELKGTSALGFIFKEGVIVATDHHHSLPKVYDELSWEELYWVREIDSCRKSDASKEFVESVIDLDTHVLATVSAGALEYLLAPAERKGSVAKATYWVGETLDYSFYKGYGIDMLIAGWDESNGFSMYCLDDKGIVLQENHFAIGSGSPHAEDLKPFETSVYDMSCDEAKKFAECAIGTIAVEVNMGIERGENGETGGFISGYLVETGGWKTIFRDEYMHEPAKKTKEPSQ</sequence>
<gene>
    <name evidence="2" type="ORF">OLC1_LOCUS11015</name>
</gene>
<dbReference type="Proteomes" id="UP001161247">
    <property type="component" value="Chromosome 4"/>
</dbReference>
<evidence type="ECO:0000313" key="2">
    <source>
        <dbReference type="EMBL" id="CAI9101426.1"/>
    </source>
</evidence>
<dbReference type="GO" id="GO:0005839">
    <property type="term" value="C:proteasome core complex"/>
    <property type="evidence" value="ECO:0007669"/>
    <property type="project" value="InterPro"/>
</dbReference>
<keyword evidence="1" id="KW-0647">Proteasome</keyword>
<evidence type="ECO:0000313" key="3">
    <source>
        <dbReference type="Proteomes" id="UP001161247"/>
    </source>
</evidence>
<keyword evidence="3" id="KW-1185">Reference proteome</keyword>
<accession>A0AAV1D0G3</accession>
<dbReference type="InterPro" id="IPR029055">
    <property type="entry name" value="Ntn_hydrolases_N"/>
</dbReference>
<organism evidence="2 3">
    <name type="scientific">Oldenlandia corymbosa var. corymbosa</name>
    <dbReference type="NCBI Taxonomy" id="529605"/>
    <lineage>
        <taxon>Eukaryota</taxon>
        <taxon>Viridiplantae</taxon>
        <taxon>Streptophyta</taxon>
        <taxon>Embryophyta</taxon>
        <taxon>Tracheophyta</taxon>
        <taxon>Spermatophyta</taxon>
        <taxon>Magnoliopsida</taxon>
        <taxon>eudicotyledons</taxon>
        <taxon>Gunneridae</taxon>
        <taxon>Pentapetalae</taxon>
        <taxon>asterids</taxon>
        <taxon>lamiids</taxon>
        <taxon>Gentianales</taxon>
        <taxon>Rubiaceae</taxon>
        <taxon>Rubioideae</taxon>
        <taxon>Spermacoceae</taxon>
        <taxon>Hedyotis-Oldenlandia complex</taxon>
        <taxon>Oldenlandia</taxon>
    </lineage>
</organism>
<name>A0AAV1D0G3_OLDCO</name>
<dbReference type="AlphaFoldDB" id="A0AAV1D0G3"/>
<dbReference type="InterPro" id="IPR001353">
    <property type="entry name" value="Proteasome_sua/b"/>
</dbReference>
<dbReference type="PANTHER" id="PTHR11599">
    <property type="entry name" value="PROTEASOME SUBUNIT ALPHA/BETA"/>
    <property type="match status" value="1"/>
</dbReference>
<dbReference type="GO" id="GO:0051603">
    <property type="term" value="P:proteolysis involved in protein catabolic process"/>
    <property type="evidence" value="ECO:0007669"/>
    <property type="project" value="InterPro"/>
</dbReference>
<dbReference type="Pfam" id="PF00227">
    <property type="entry name" value="Proteasome"/>
    <property type="match status" value="1"/>
</dbReference>